<dbReference type="InterPro" id="IPR044019">
    <property type="entry name" value="Cyanophycin_syn_N"/>
</dbReference>
<dbReference type="GO" id="GO:0046872">
    <property type="term" value="F:metal ion binding"/>
    <property type="evidence" value="ECO:0007669"/>
    <property type="project" value="InterPro"/>
</dbReference>
<name>A0A939KG05_9BURK</name>
<keyword evidence="3" id="KW-0436">Ligase</keyword>
<evidence type="ECO:0000313" key="3">
    <source>
        <dbReference type="EMBL" id="MBO1250908.1"/>
    </source>
</evidence>
<dbReference type="InterPro" id="IPR013815">
    <property type="entry name" value="ATP_grasp_subdomain_1"/>
</dbReference>
<dbReference type="Pfam" id="PF18921">
    <property type="entry name" value="Cyanophycin_syn"/>
    <property type="match status" value="1"/>
</dbReference>
<dbReference type="InterPro" id="IPR036565">
    <property type="entry name" value="Mur-like_cat_sf"/>
</dbReference>
<dbReference type="GO" id="GO:0005737">
    <property type="term" value="C:cytoplasm"/>
    <property type="evidence" value="ECO:0007669"/>
    <property type="project" value="TreeGrafter"/>
</dbReference>
<protein>
    <submittedName>
        <fullName evidence="3">Acetate--CoA ligase family protein</fullName>
    </submittedName>
</protein>
<dbReference type="Gene3D" id="3.30.1490.20">
    <property type="entry name" value="ATP-grasp fold, A domain"/>
    <property type="match status" value="1"/>
</dbReference>
<feature type="domain" description="ATP-grasp" evidence="2">
    <location>
        <begin position="225"/>
        <end position="415"/>
    </location>
</feature>
<dbReference type="SUPFAM" id="SSF56059">
    <property type="entry name" value="Glutathione synthetase ATP-binding domain-like"/>
    <property type="match status" value="1"/>
</dbReference>
<evidence type="ECO:0000256" key="1">
    <source>
        <dbReference type="PROSITE-ProRule" id="PRU00409"/>
    </source>
</evidence>
<evidence type="ECO:0000259" key="2">
    <source>
        <dbReference type="PROSITE" id="PS50975"/>
    </source>
</evidence>
<dbReference type="SUPFAM" id="SSF53623">
    <property type="entry name" value="MurD-like peptide ligases, catalytic domain"/>
    <property type="match status" value="1"/>
</dbReference>
<keyword evidence="4" id="KW-1185">Reference proteome</keyword>
<dbReference type="EMBL" id="JAFNME010000057">
    <property type="protein sequence ID" value="MBO1250908.1"/>
    <property type="molecule type" value="Genomic_DNA"/>
</dbReference>
<reference evidence="3" key="1">
    <citation type="submission" date="2021-03" db="EMBL/GenBank/DDBJ databases">
        <title>Comamonas denitrificans.</title>
        <authorList>
            <person name="Finster K."/>
        </authorList>
    </citation>
    <scope>NUCLEOTIDE SEQUENCE</scope>
    <source>
        <strain evidence="3">MM2021_4</strain>
    </source>
</reference>
<keyword evidence="1" id="KW-0067">ATP-binding</keyword>
<dbReference type="AlphaFoldDB" id="A0A939KG05"/>
<dbReference type="PANTHER" id="PTHR21621">
    <property type="entry name" value="RIBOSOMAL PROTEIN S6 MODIFICATION PROTEIN"/>
    <property type="match status" value="1"/>
</dbReference>
<sequence>MAHFQDIQLLRTTYLRGPSIWTYRPVLEVWLDLGVLEDYPSNLLPGFNERLTAWLPGLVEHHCGVGHRGGFLERLQEGTWCGHVLEHTIIELLNLAGMSAEFGQTRSVRQRGVYRMVFRCPEELVAKVALQQGHALIMAAINDQPFDVPTAVAAIEQAIEARYLGPSTASIVDAAAQRRIPFIRLNDGNLVQLGYGAAQRRIWSTETDKTSAIGLGISEDKDLAKQLLKAAGVPVPEWELVGSADEAWDEAQDIGLPVTVKPYNSNKGEGVGINLTTEAQVRSAYAAARAVTRHVMVERHIPGTVHRLLVVGGKLVAASRGEYPQGSANPRAAMATVDCTAQVHADTAYLAALAAKVVGLDIAGVDLVCQHIDQPLAGQGGAILEVNGGPGLLMHLRPSQGVPQPVGEAIVQHLFPAADSAQPDQDGLAARIPVVGIVGTQHNAWIARMTGWLLQLAGKRTGVACSQGSYLNGRLTQAGDHTRWQAAHRLLVNRLAEAAVVQTTARSILEEGLAYDRCQVGLVTDWGGWEGLADHDVHEAGDLRRVLRTQIDVVLSQGMGVLNADDDAVAELASLCDGQVLLYSEQAHNPHLAAHREQGGRAVLVQQGEVILAQGRSERRLGSLSALSPAAAKVPTPSALLAAVACAWALDISPELLAAGLKTFVIE</sequence>
<dbReference type="Gene3D" id="3.40.1190.10">
    <property type="entry name" value="Mur-like, catalytic domain"/>
    <property type="match status" value="1"/>
</dbReference>
<dbReference type="InterPro" id="IPR011761">
    <property type="entry name" value="ATP-grasp"/>
</dbReference>
<dbReference type="PROSITE" id="PS50975">
    <property type="entry name" value="ATP_GRASP"/>
    <property type="match status" value="1"/>
</dbReference>
<dbReference type="GO" id="GO:0018169">
    <property type="term" value="F:ribosomal S6-glutamic acid ligase activity"/>
    <property type="evidence" value="ECO:0007669"/>
    <property type="project" value="TreeGrafter"/>
</dbReference>
<accession>A0A939KG05</accession>
<dbReference type="Pfam" id="PF08443">
    <property type="entry name" value="RimK"/>
    <property type="match status" value="1"/>
</dbReference>
<evidence type="ECO:0000313" key="4">
    <source>
        <dbReference type="Proteomes" id="UP000664731"/>
    </source>
</evidence>
<dbReference type="RefSeq" id="WP_207576282.1">
    <property type="nucleotide sequence ID" value="NZ_JAFNME010000057.1"/>
</dbReference>
<keyword evidence="1" id="KW-0547">Nucleotide-binding</keyword>
<dbReference type="PANTHER" id="PTHR21621:SF0">
    <property type="entry name" value="BETA-CITRYLGLUTAMATE SYNTHASE B-RELATED"/>
    <property type="match status" value="1"/>
</dbReference>
<organism evidence="3 4">
    <name type="scientific">Comamonas denitrificans</name>
    <dbReference type="NCBI Taxonomy" id="117506"/>
    <lineage>
        <taxon>Bacteria</taxon>
        <taxon>Pseudomonadati</taxon>
        <taxon>Pseudomonadota</taxon>
        <taxon>Betaproteobacteria</taxon>
        <taxon>Burkholderiales</taxon>
        <taxon>Comamonadaceae</taxon>
        <taxon>Comamonas</taxon>
    </lineage>
</organism>
<dbReference type="InterPro" id="IPR013651">
    <property type="entry name" value="ATP-grasp_RimK-type"/>
</dbReference>
<dbReference type="Proteomes" id="UP000664731">
    <property type="component" value="Unassembled WGS sequence"/>
</dbReference>
<dbReference type="GO" id="GO:0005524">
    <property type="term" value="F:ATP binding"/>
    <property type="evidence" value="ECO:0007669"/>
    <property type="project" value="UniProtKB-UniRule"/>
</dbReference>
<dbReference type="GO" id="GO:0009432">
    <property type="term" value="P:SOS response"/>
    <property type="evidence" value="ECO:0007669"/>
    <property type="project" value="TreeGrafter"/>
</dbReference>
<gene>
    <name evidence="3" type="ORF">J1777_13965</name>
</gene>
<dbReference type="Gene3D" id="3.30.470.20">
    <property type="entry name" value="ATP-grasp fold, B domain"/>
    <property type="match status" value="1"/>
</dbReference>
<proteinExistence type="predicted"/>
<comment type="caution">
    <text evidence="3">The sequence shown here is derived from an EMBL/GenBank/DDBJ whole genome shotgun (WGS) entry which is preliminary data.</text>
</comment>